<evidence type="ECO:0008006" key="3">
    <source>
        <dbReference type="Google" id="ProtNLM"/>
    </source>
</evidence>
<dbReference type="PANTHER" id="PTHR10948:SF23">
    <property type="entry name" value="TRANSPOSASE INSI FOR INSERTION SEQUENCE ELEMENT IS30A-RELATED"/>
    <property type="match status" value="1"/>
</dbReference>
<sequence length="71" mass="8019">MQADSPWQRGTNEHEGDLLRQYFPGGISFRKITEAMVVKAAEQLNNRPRKCLHYQTPAEVFNQALAGAFAI</sequence>
<dbReference type="GO" id="GO:0032196">
    <property type="term" value="P:transposition"/>
    <property type="evidence" value="ECO:0007669"/>
    <property type="project" value="TreeGrafter"/>
</dbReference>
<dbReference type="InterPro" id="IPR051917">
    <property type="entry name" value="Transposase-Integrase"/>
</dbReference>
<dbReference type="KEGG" id="deo:CAY53_09880"/>
<evidence type="ECO:0000313" key="1">
    <source>
        <dbReference type="EMBL" id="AVD71736.1"/>
    </source>
</evidence>
<dbReference type="SUPFAM" id="SSF53098">
    <property type="entry name" value="Ribonuclease H-like"/>
    <property type="match status" value="1"/>
</dbReference>
<dbReference type="AlphaFoldDB" id="A0A2L1GQ13"/>
<evidence type="ECO:0000313" key="2">
    <source>
        <dbReference type="Proteomes" id="UP000239867"/>
    </source>
</evidence>
<keyword evidence="2" id="KW-1185">Reference proteome</keyword>
<name>A0A2L1GQ13_9BACT</name>
<dbReference type="EMBL" id="CP021255">
    <property type="protein sequence ID" value="AVD71736.1"/>
    <property type="molecule type" value="Genomic_DNA"/>
</dbReference>
<gene>
    <name evidence="1" type="ORF">CAY53_09880</name>
</gene>
<dbReference type="Proteomes" id="UP000239867">
    <property type="component" value="Chromosome"/>
</dbReference>
<dbReference type="GO" id="GO:0004803">
    <property type="term" value="F:transposase activity"/>
    <property type="evidence" value="ECO:0007669"/>
    <property type="project" value="TreeGrafter"/>
</dbReference>
<accession>A0A2L1GQ13</accession>
<dbReference type="PANTHER" id="PTHR10948">
    <property type="entry name" value="TRANSPOSASE"/>
    <property type="match status" value="1"/>
</dbReference>
<reference evidence="1 2" key="1">
    <citation type="journal article" date="2018" name="MBio">
        <title>Insights into the evolution of host association through the isolation and characterization of a novel human periodontal pathobiont, Desulfobulbus oralis.</title>
        <authorList>
            <person name="Cross K.L."/>
            <person name="Chirania P."/>
            <person name="Xiong W."/>
            <person name="Beall C.J."/>
            <person name="Elkins J.G."/>
            <person name="Giannone R.J."/>
            <person name="Griffen A.L."/>
            <person name="Guss A.M."/>
            <person name="Hettich R.L."/>
            <person name="Joshi S.S."/>
            <person name="Mokrzan E.M."/>
            <person name="Martin R.K."/>
            <person name="Zhulin I.B."/>
            <person name="Leys E.J."/>
            <person name="Podar M."/>
        </authorList>
    </citation>
    <scope>NUCLEOTIDE SEQUENCE [LARGE SCALE GENOMIC DNA]</scope>
    <source>
        <strain evidence="1 2">ORNL</strain>
    </source>
</reference>
<organism evidence="1 2">
    <name type="scientific">Desulfobulbus oralis</name>
    <dbReference type="NCBI Taxonomy" id="1986146"/>
    <lineage>
        <taxon>Bacteria</taxon>
        <taxon>Pseudomonadati</taxon>
        <taxon>Thermodesulfobacteriota</taxon>
        <taxon>Desulfobulbia</taxon>
        <taxon>Desulfobulbales</taxon>
        <taxon>Desulfobulbaceae</taxon>
        <taxon>Desulfobulbus</taxon>
    </lineage>
</organism>
<dbReference type="InterPro" id="IPR012337">
    <property type="entry name" value="RNaseH-like_sf"/>
</dbReference>
<dbReference type="GO" id="GO:0005829">
    <property type="term" value="C:cytosol"/>
    <property type="evidence" value="ECO:0007669"/>
    <property type="project" value="TreeGrafter"/>
</dbReference>
<protein>
    <recommendedName>
        <fullName evidence="3">Integrase catalytic domain-containing protein</fullName>
    </recommendedName>
</protein>
<proteinExistence type="predicted"/>